<proteinExistence type="predicted"/>
<sequence>MEIYGAYLSYSILRPFLQTNPANPIFSKAHWNDLVRVAIVAVNVGGLSIAGVGMLTVATAALPLGLLAYHCYLIWAGMTTNESQKWAGLRDDMADGYVFKASHQSLRAQNQPWKYNSANPIYAQANGDGTVCENESAYEPYVSWPISSDQVLVWSLGDIVNLYDLGGWDNFVEILKGR</sequence>
<keyword evidence="2" id="KW-1185">Reference proteome</keyword>
<dbReference type="Proteomes" id="UP001281147">
    <property type="component" value="Unassembled WGS sequence"/>
</dbReference>
<keyword evidence="1" id="KW-0012">Acyltransferase</keyword>
<organism evidence="1 2">
    <name type="scientific">Vermiconidia calcicola</name>
    <dbReference type="NCBI Taxonomy" id="1690605"/>
    <lineage>
        <taxon>Eukaryota</taxon>
        <taxon>Fungi</taxon>
        <taxon>Dikarya</taxon>
        <taxon>Ascomycota</taxon>
        <taxon>Pezizomycotina</taxon>
        <taxon>Dothideomycetes</taxon>
        <taxon>Dothideomycetidae</taxon>
        <taxon>Mycosphaerellales</taxon>
        <taxon>Extremaceae</taxon>
        <taxon>Vermiconidia</taxon>
    </lineage>
</organism>
<reference evidence="1" key="1">
    <citation type="submission" date="2023-07" db="EMBL/GenBank/DDBJ databases">
        <title>Black Yeasts Isolated from many extreme environments.</title>
        <authorList>
            <person name="Coleine C."/>
            <person name="Stajich J.E."/>
            <person name="Selbmann L."/>
        </authorList>
    </citation>
    <scope>NUCLEOTIDE SEQUENCE</scope>
    <source>
        <strain evidence="1">CCFEE 5714</strain>
    </source>
</reference>
<comment type="caution">
    <text evidence="1">The sequence shown here is derived from an EMBL/GenBank/DDBJ whole genome shotgun (WGS) entry which is preliminary data.</text>
</comment>
<dbReference type="EC" id="2.3.1.225" evidence="1"/>
<gene>
    <name evidence="1" type="primary">SWF1_2</name>
    <name evidence="1" type="ORF">LTR37_019771</name>
</gene>
<accession>A0ACC3MD72</accession>
<evidence type="ECO:0000313" key="2">
    <source>
        <dbReference type="Proteomes" id="UP001281147"/>
    </source>
</evidence>
<protein>
    <submittedName>
        <fullName evidence="1">Palmitoyltransferase swf1</fullName>
        <ecNumber evidence="1">2.3.1.225</ecNumber>
    </submittedName>
</protein>
<name>A0ACC3MD72_9PEZI</name>
<dbReference type="EMBL" id="JAUTXU010000317">
    <property type="protein sequence ID" value="KAK3686486.1"/>
    <property type="molecule type" value="Genomic_DNA"/>
</dbReference>
<keyword evidence="1" id="KW-0808">Transferase</keyword>
<evidence type="ECO:0000313" key="1">
    <source>
        <dbReference type="EMBL" id="KAK3686486.1"/>
    </source>
</evidence>